<gene>
    <name evidence="8" type="ORF">B5G22_10420</name>
    <name evidence="6" type="ORF">BHL82_00930</name>
    <name evidence="7" type="ORF">BHL83_11175</name>
    <name evidence="9" type="ORF">DA796_07730</name>
    <name evidence="5" type="ORF">HF865_05005</name>
</gene>
<dbReference type="InterPro" id="IPR036390">
    <property type="entry name" value="WH_DNA-bd_sf"/>
</dbReference>
<dbReference type="PANTHER" id="PTHR42756">
    <property type="entry name" value="TRANSCRIPTIONAL REGULATOR, MARR"/>
    <property type="match status" value="1"/>
</dbReference>
<proteinExistence type="predicted"/>
<dbReference type="GO" id="GO:0003700">
    <property type="term" value="F:DNA-binding transcription factor activity"/>
    <property type="evidence" value="ECO:0007669"/>
    <property type="project" value="InterPro"/>
</dbReference>
<evidence type="ECO:0000313" key="13">
    <source>
        <dbReference type="Proteomes" id="UP000241783"/>
    </source>
</evidence>
<dbReference type="PANTHER" id="PTHR42756:SF1">
    <property type="entry name" value="TRANSCRIPTIONAL REPRESSOR OF EMRAB OPERON"/>
    <property type="match status" value="1"/>
</dbReference>
<evidence type="ECO:0000256" key="3">
    <source>
        <dbReference type="ARBA" id="ARBA00023163"/>
    </source>
</evidence>
<evidence type="ECO:0000313" key="9">
    <source>
        <dbReference type="EMBL" id="PTM28581.1"/>
    </source>
</evidence>
<evidence type="ECO:0000313" key="10">
    <source>
        <dbReference type="Proteomes" id="UP000194219"/>
    </source>
</evidence>
<dbReference type="GO" id="GO:0003677">
    <property type="term" value="F:DNA binding"/>
    <property type="evidence" value="ECO:0007669"/>
    <property type="project" value="UniProtKB-KW"/>
</dbReference>
<dbReference type="Proteomes" id="UP000194219">
    <property type="component" value="Unassembled WGS sequence"/>
</dbReference>
<dbReference type="Proteomes" id="UP000195868">
    <property type="component" value="Unassembled WGS sequence"/>
</dbReference>
<dbReference type="AlphaFoldDB" id="A0A143Q1J1"/>
<dbReference type="OrthoDB" id="2295869at2"/>
<dbReference type="InterPro" id="IPR000835">
    <property type="entry name" value="HTH_MarR-typ"/>
</dbReference>
<dbReference type="EMBL" id="MIMU01000095">
    <property type="protein sequence ID" value="OTA84392.1"/>
    <property type="molecule type" value="Genomic_DNA"/>
</dbReference>
<dbReference type="EMBL" id="PZQO01000021">
    <property type="protein sequence ID" value="PTM28581.1"/>
    <property type="molecule type" value="Genomic_DNA"/>
</dbReference>
<evidence type="ECO:0000313" key="12">
    <source>
        <dbReference type="Proteomes" id="UP000195868"/>
    </source>
</evidence>
<comment type="caution">
    <text evidence="8">The sequence shown here is derived from an EMBL/GenBank/DDBJ whole genome shotgun (WGS) entry which is preliminary data.</text>
</comment>
<keyword evidence="1" id="KW-0805">Transcription regulation</keyword>
<organism evidence="8 12">
    <name type="scientific">Limosilactobacillus reuteri</name>
    <name type="common">Lactobacillus reuteri</name>
    <dbReference type="NCBI Taxonomy" id="1598"/>
    <lineage>
        <taxon>Bacteria</taxon>
        <taxon>Bacillati</taxon>
        <taxon>Bacillota</taxon>
        <taxon>Bacilli</taxon>
        <taxon>Lactobacillales</taxon>
        <taxon>Lactobacillaceae</taxon>
        <taxon>Limosilactobacillus</taxon>
    </lineage>
</organism>
<evidence type="ECO:0000313" key="6">
    <source>
        <dbReference type="EMBL" id="OTA84392.1"/>
    </source>
</evidence>
<evidence type="ECO:0000313" key="11">
    <source>
        <dbReference type="Proteomes" id="UP000194286"/>
    </source>
</evidence>
<sequence length="182" mass="21797">MSSHFNLHYSYKRVTYKKLGTKRVDERKNLMATSEELTKELFSFSNEIHQRIIQSHRAHSAFIGRGKILWLLANNDYVYQNQLANLAKIKPGSLTQILEKMEHEQLIIRKRDHNDKRLIYVRLSNKGKEQFQKNEKYHRDFQEFMTAPLTPVEIDQFVATLTILRKQFNTYIDQHQKEMKNN</sequence>
<dbReference type="InterPro" id="IPR036388">
    <property type="entry name" value="WH-like_DNA-bd_sf"/>
</dbReference>
<reference evidence="7 10" key="2">
    <citation type="submission" date="2016-09" db="EMBL/GenBank/DDBJ databases">
        <title>Lactobacillus reuteri KLR3006, genome sequencing and assembly.</title>
        <authorList>
            <person name="Lee J.-Y."/>
            <person name="Kim E.B."/>
            <person name="Choi Y.-J."/>
        </authorList>
    </citation>
    <scope>NUCLEOTIDE SEQUENCE [LARGE SCALE GENOMIC DNA]</scope>
    <source>
        <strain evidence="7 10">KLR3006</strain>
    </source>
</reference>
<dbReference type="Proteomes" id="UP000241783">
    <property type="component" value="Unassembled WGS sequence"/>
</dbReference>
<keyword evidence="2" id="KW-0238">DNA-binding</keyword>
<reference evidence="12" key="3">
    <citation type="submission" date="2017-04" db="EMBL/GenBank/DDBJ databases">
        <title>Function of individual gut microbiota members based on whole genome sequencing of pure cultures obtained from chicken caecum.</title>
        <authorList>
            <person name="Medvecky M."/>
            <person name="Cejkova D."/>
            <person name="Polansky O."/>
            <person name="Karasova D."/>
            <person name="Kubasova T."/>
            <person name="Cizek A."/>
            <person name="Rychlik I."/>
        </authorList>
    </citation>
    <scope>NUCLEOTIDE SEQUENCE [LARGE SCALE GENOMIC DNA]</scope>
    <source>
        <strain evidence="12">An71</strain>
    </source>
</reference>
<reference evidence="8" key="4">
    <citation type="journal article" date="2018" name="BMC Genomics">
        <title>Whole genome sequencing and function prediction of 133 gut anaerobes isolated from chicken caecum in pure cultures.</title>
        <authorList>
            <person name="Medvecky M."/>
            <person name="Cejkova D."/>
            <person name="Polansky O."/>
            <person name="Karasova D."/>
            <person name="Kubasova T."/>
            <person name="Cizek A."/>
            <person name="Rychlik I."/>
        </authorList>
    </citation>
    <scope>NUCLEOTIDE SEQUENCE</scope>
    <source>
        <strain evidence="8">An71</strain>
    </source>
</reference>
<reference evidence="5 14" key="6">
    <citation type="submission" date="2020-04" db="EMBL/GenBank/DDBJ databases">
        <authorList>
            <person name="Hitch T.C.A."/>
            <person name="Wylensek D."/>
            <person name="Clavel T."/>
        </authorList>
    </citation>
    <scope>NUCLEOTIDE SEQUENCE [LARGE SCALE GENOMIC DNA]</scope>
    <source>
        <strain evidence="5 14">WCA-386-APC-4I</strain>
    </source>
</reference>
<dbReference type="Gene3D" id="1.10.10.10">
    <property type="entry name" value="Winged helix-like DNA-binding domain superfamily/Winged helix DNA-binding domain"/>
    <property type="match status" value="1"/>
</dbReference>
<evidence type="ECO:0000313" key="14">
    <source>
        <dbReference type="Proteomes" id="UP000587270"/>
    </source>
</evidence>
<dbReference type="EMBL" id="JABAFN010000014">
    <property type="protein sequence ID" value="NME22062.1"/>
    <property type="molecule type" value="Genomic_DNA"/>
</dbReference>
<name>A0A143Q1J1_LIMRT</name>
<evidence type="ECO:0000256" key="2">
    <source>
        <dbReference type="ARBA" id="ARBA00023125"/>
    </source>
</evidence>
<dbReference type="SUPFAM" id="SSF46785">
    <property type="entry name" value="Winged helix' DNA-binding domain"/>
    <property type="match status" value="1"/>
</dbReference>
<evidence type="ECO:0000256" key="1">
    <source>
        <dbReference type="ARBA" id="ARBA00023015"/>
    </source>
</evidence>
<evidence type="ECO:0000259" key="4">
    <source>
        <dbReference type="PROSITE" id="PS50995"/>
    </source>
</evidence>
<dbReference type="EMBL" id="MIMV01000061">
    <property type="protein sequence ID" value="OTA91417.1"/>
    <property type="molecule type" value="Genomic_DNA"/>
</dbReference>
<keyword evidence="3" id="KW-0804">Transcription</keyword>
<dbReference type="SMART" id="SM00347">
    <property type="entry name" value="HTH_MARR"/>
    <property type="match status" value="1"/>
</dbReference>
<protein>
    <submittedName>
        <fullName evidence="5">MarR family transcriptional regulator</fullName>
    </submittedName>
</protein>
<dbReference type="Proteomes" id="UP000194286">
    <property type="component" value="Unassembled WGS sequence"/>
</dbReference>
<evidence type="ECO:0000313" key="8">
    <source>
        <dbReference type="EMBL" id="OUN42392.1"/>
    </source>
</evidence>
<reference evidence="9 13" key="5">
    <citation type="submission" date="2018-03" db="EMBL/GenBank/DDBJ databases">
        <title>Genome Sequences of Lactobacillus sp. Isolates from Traditional Turkish Sourdough.</title>
        <authorList>
            <person name="Skory C.D."/>
            <person name="Dertli E."/>
        </authorList>
    </citation>
    <scope>NUCLEOTIDE SEQUENCE [LARGE SCALE GENOMIC DNA]</scope>
    <source>
        <strain evidence="9 13">E81</strain>
    </source>
</reference>
<reference evidence="6 11" key="1">
    <citation type="submission" date="2016-09" db="EMBL/GenBank/DDBJ databases">
        <title>Lactobacillus reuteri KLR3005, genome sequencing and assembly.</title>
        <authorList>
            <person name="Lee J.-Y."/>
            <person name="Kim E.B."/>
            <person name="Choi Y.-J."/>
        </authorList>
    </citation>
    <scope>NUCLEOTIDE SEQUENCE [LARGE SCALE GENOMIC DNA]</scope>
    <source>
        <strain evidence="6 11">KLR3005</strain>
    </source>
</reference>
<dbReference type="Proteomes" id="UP000587270">
    <property type="component" value="Unassembled WGS sequence"/>
</dbReference>
<accession>A0A143Q1J1</accession>
<dbReference type="Pfam" id="PF01047">
    <property type="entry name" value="MarR"/>
    <property type="match status" value="1"/>
</dbReference>
<evidence type="ECO:0000313" key="7">
    <source>
        <dbReference type="EMBL" id="OTA91417.1"/>
    </source>
</evidence>
<evidence type="ECO:0000313" key="5">
    <source>
        <dbReference type="EMBL" id="NME22062.1"/>
    </source>
</evidence>
<feature type="domain" description="HTH marR-type" evidence="4">
    <location>
        <begin position="34"/>
        <end position="166"/>
    </location>
</feature>
<dbReference type="PROSITE" id="PS50995">
    <property type="entry name" value="HTH_MARR_2"/>
    <property type="match status" value="1"/>
</dbReference>
<dbReference type="EMBL" id="NFHN01000059">
    <property type="protein sequence ID" value="OUN42392.1"/>
    <property type="molecule type" value="Genomic_DNA"/>
</dbReference>